<comment type="caution">
    <text evidence="2">The sequence shown here is derived from an EMBL/GenBank/DDBJ whole genome shotgun (WGS) entry which is preliminary data.</text>
</comment>
<evidence type="ECO:0000256" key="1">
    <source>
        <dbReference type="SAM" id="MobiDB-lite"/>
    </source>
</evidence>
<evidence type="ECO:0000313" key="2">
    <source>
        <dbReference type="EMBL" id="CAL5222612.1"/>
    </source>
</evidence>
<sequence length="83" mass="9314">MQEECHTFKVQYSSAAANVQTQQEVNKQLMERKQEIEWQLMTALAGHPGQVPTGQDPVHDTLLTDHNFDLSSPTPAIQQLQVA</sequence>
<dbReference type="EMBL" id="CAXHTA020000007">
    <property type="protein sequence ID" value="CAL5222612.1"/>
    <property type="molecule type" value="Genomic_DNA"/>
</dbReference>
<reference evidence="2 3" key="1">
    <citation type="submission" date="2024-06" db="EMBL/GenBank/DDBJ databases">
        <authorList>
            <person name="Kraege A."/>
            <person name="Thomma B."/>
        </authorList>
    </citation>
    <scope>NUCLEOTIDE SEQUENCE [LARGE SCALE GENOMIC DNA]</scope>
</reference>
<organism evidence="2 3">
    <name type="scientific">Coccomyxa viridis</name>
    <dbReference type="NCBI Taxonomy" id="1274662"/>
    <lineage>
        <taxon>Eukaryota</taxon>
        <taxon>Viridiplantae</taxon>
        <taxon>Chlorophyta</taxon>
        <taxon>core chlorophytes</taxon>
        <taxon>Trebouxiophyceae</taxon>
        <taxon>Trebouxiophyceae incertae sedis</taxon>
        <taxon>Coccomyxaceae</taxon>
        <taxon>Coccomyxa</taxon>
    </lineage>
</organism>
<dbReference type="Proteomes" id="UP001497392">
    <property type="component" value="Unassembled WGS sequence"/>
</dbReference>
<feature type="region of interest" description="Disordered" evidence="1">
    <location>
        <begin position="46"/>
        <end position="83"/>
    </location>
</feature>
<name>A0ABP1FYG9_9CHLO</name>
<protein>
    <submittedName>
        <fullName evidence="2">G5006 protein</fullName>
    </submittedName>
</protein>
<feature type="compositionally biased region" description="Basic and acidic residues" evidence="1">
    <location>
        <begin position="57"/>
        <end position="68"/>
    </location>
</feature>
<proteinExistence type="predicted"/>
<keyword evidence="3" id="KW-1185">Reference proteome</keyword>
<accession>A0ABP1FYG9</accession>
<gene>
    <name evidence="2" type="primary">g5006</name>
    <name evidence="2" type="ORF">VP750_LOCUS4271</name>
</gene>
<feature type="compositionally biased region" description="Polar residues" evidence="1">
    <location>
        <begin position="69"/>
        <end position="83"/>
    </location>
</feature>
<evidence type="ECO:0000313" key="3">
    <source>
        <dbReference type="Proteomes" id="UP001497392"/>
    </source>
</evidence>